<reference evidence="19 20" key="2">
    <citation type="submission" date="2025-04" db="UniProtKB">
        <authorList>
            <consortium name="RefSeq"/>
        </authorList>
    </citation>
    <scope>IDENTIFICATION</scope>
    <source>
        <tissue evidence="19 20">Leaf</tissue>
    </source>
</reference>
<accession>A0A6P8DXL2</accession>
<dbReference type="Gene3D" id="2.60.40.2300">
    <property type="entry name" value="Neutral/alkaline non-lysosomal ceramidase, C-terminal domain"/>
    <property type="match status" value="1"/>
</dbReference>
<evidence type="ECO:0000256" key="5">
    <source>
        <dbReference type="ARBA" id="ARBA00022525"/>
    </source>
</evidence>
<dbReference type="PANTHER" id="PTHR12670:SF17">
    <property type="entry name" value="NEUTRAL CERAMIDASE 2"/>
    <property type="match status" value="1"/>
</dbReference>
<dbReference type="GeneID" id="116208027"/>
<keyword evidence="9 15" id="KW-0746">Sphingolipid metabolism</keyword>
<evidence type="ECO:0000256" key="11">
    <source>
        <dbReference type="ARBA" id="ARBA00023180"/>
    </source>
</evidence>
<dbReference type="GO" id="GO:0034599">
    <property type="term" value="P:cellular response to oxidative stress"/>
    <property type="evidence" value="ECO:0007669"/>
    <property type="project" value="UniProtKB-ARBA"/>
</dbReference>
<evidence type="ECO:0000256" key="13">
    <source>
        <dbReference type="PIRSR" id="PIRSR606823-1"/>
    </source>
</evidence>
<keyword evidence="14" id="KW-0479">Metal-binding</keyword>
<keyword evidence="10" id="KW-0333">Golgi apparatus</keyword>
<evidence type="ECO:0000256" key="1">
    <source>
        <dbReference type="ARBA" id="ARBA00004240"/>
    </source>
</evidence>
<dbReference type="Pfam" id="PF17048">
    <property type="entry name" value="Ceramidse_alk_C"/>
    <property type="match status" value="1"/>
</dbReference>
<keyword evidence="8" id="KW-0256">Endoplasmic reticulum</keyword>
<gene>
    <name evidence="19 20" type="primary">LOC116208027</name>
</gene>
<dbReference type="RefSeq" id="XP_031397063.1">
    <property type="nucleotide sequence ID" value="XM_031541203.1"/>
</dbReference>
<dbReference type="AlphaFoldDB" id="A0A6P8DXL2"/>
<dbReference type="EC" id="3.5.1.23" evidence="15"/>
<evidence type="ECO:0000259" key="17">
    <source>
        <dbReference type="Pfam" id="PF17048"/>
    </source>
</evidence>
<dbReference type="Proteomes" id="UP000515151">
    <property type="component" value="Chromosome 5"/>
</dbReference>
<dbReference type="GO" id="GO:0005576">
    <property type="term" value="C:extracellular region"/>
    <property type="evidence" value="ECO:0007669"/>
    <property type="project" value="UniProtKB-SubCell"/>
</dbReference>
<dbReference type="OrthoDB" id="191371at2759"/>
<dbReference type="GO" id="GO:0046514">
    <property type="term" value="P:ceramide catabolic process"/>
    <property type="evidence" value="ECO:0007669"/>
    <property type="project" value="InterPro"/>
</dbReference>
<keyword evidence="7 15" id="KW-0378">Hydrolase</keyword>
<feature type="domain" description="Neutral/alkaline non-lysosomal ceramidase C-terminal" evidence="17">
    <location>
        <begin position="647"/>
        <end position="808"/>
    </location>
</feature>
<evidence type="ECO:0000256" key="8">
    <source>
        <dbReference type="ARBA" id="ARBA00022824"/>
    </source>
</evidence>
<evidence type="ECO:0000256" key="9">
    <source>
        <dbReference type="ARBA" id="ARBA00022919"/>
    </source>
</evidence>
<feature type="binding site" evidence="14">
    <location>
        <position position="272"/>
    </location>
    <ligand>
        <name>Zn(2+)</name>
        <dbReference type="ChEBI" id="CHEBI:29105"/>
    </ligand>
</feature>
<dbReference type="GO" id="GO:0017040">
    <property type="term" value="F:N-acylsphingosine amidohydrolase activity"/>
    <property type="evidence" value="ECO:0007669"/>
    <property type="project" value="UniProtKB-UniRule"/>
</dbReference>
<dbReference type="RefSeq" id="XP_031397062.1">
    <property type="nucleotide sequence ID" value="XM_031541202.1"/>
</dbReference>
<feature type="binding site" evidence="14">
    <location>
        <position position="163"/>
    </location>
    <ligand>
        <name>Zn(2+)</name>
        <dbReference type="ChEBI" id="CHEBI:29105"/>
    </ligand>
</feature>
<feature type="active site" description="Nucleophile" evidence="13">
    <location>
        <position position="384"/>
    </location>
</feature>
<evidence type="ECO:0000256" key="4">
    <source>
        <dbReference type="ARBA" id="ARBA00009835"/>
    </source>
</evidence>
<comment type="similarity">
    <text evidence="4 15">Belongs to the neutral ceramidase family.</text>
</comment>
<evidence type="ECO:0000256" key="3">
    <source>
        <dbReference type="ARBA" id="ARBA00004613"/>
    </source>
</evidence>
<keyword evidence="14" id="KW-0862">Zinc</keyword>
<name>A0A6P8DXL2_PUNGR</name>
<dbReference type="GO" id="GO:0005783">
    <property type="term" value="C:endoplasmic reticulum"/>
    <property type="evidence" value="ECO:0007669"/>
    <property type="project" value="UniProtKB-SubCell"/>
</dbReference>
<comment type="catalytic activity">
    <reaction evidence="12 15">
        <text>an N-acylsphing-4-enine + H2O = sphing-4-enine + a fatty acid</text>
        <dbReference type="Rhea" id="RHEA:20856"/>
        <dbReference type="ChEBI" id="CHEBI:15377"/>
        <dbReference type="ChEBI" id="CHEBI:28868"/>
        <dbReference type="ChEBI" id="CHEBI:52639"/>
        <dbReference type="ChEBI" id="CHEBI:57756"/>
        <dbReference type="EC" id="3.5.1.23"/>
    </reaction>
</comment>
<dbReference type="InterPro" id="IPR006823">
    <property type="entry name" value="Ceramidase_alk"/>
</dbReference>
<dbReference type="GO" id="GO:0005794">
    <property type="term" value="C:Golgi apparatus"/>
    <property type="evidence" value="ECO:0007669"/>
    <property type="project" value="UniProtKB-SubCell"/>
</dbReference>
<comment type="cofactor">
    <cofactor evidence="14">
        <name>Zn(2+)</name>
        <dbReference type="ChEBI" id="CHEBI:29105"/>
    </cofactor>
    <text evidence="14">Binds 1 zinc ion per subunit.</text>
</comment>
<organism evidence="18 20">
    <name type="scientific">Punica granatum</name>
    <name type="common">Pomegranate</name>
    <dbReference type="NCBI Taxonomy" id="22663"/>
    <lineage>
        <taxon>Eukaryota</taxon>
        <taxon>Viridiplantae</taxon>
        <taxon>Streptophyta</taxon>
        <taxon>Embryophyta</taxon>
        <taxon>Tracheophyta</taxon>
        <taxon>Spermatophyta</taxon>
        <taxon>Magnoliopsida</taxon>
        <taxon>eudicotyledons</taxon>
        <taxon>Gunneridae</taxon>
        <taxon>Pentapetalae</taxon>
        <taxon>rosids</taxon>
        <taxon>malvids</taxon>
        <taxon>Myrtales</taxon>
        <taxon>Lythraceae</taxon>
        <taxon>Punica</taxon>
    </lineage>
</organism>
<evidence type="ECO:0000256" key="10">
    <source>
        <dbReference type="ARBA" id="ARBA00023034"/>
    </source>
</evidence>
<evidence type="ECO:0000256" key="14">
    <source>
        <dbReference type="PIRSR" id="PIRSR606823-2"/>
    </source>
</evidence>
<dbReference type="InterPro" id="IPR031331">
    <property type="entry name" value="NEUT/ALK_ceramidase_C"/>
</dbReference>
<evidence type="ECO:0000256" key="15">
    <source>
        <dbReference type="RuleBase" id="RU366019"/>
    </source>
</evidence>
<comment type="subcellular location">
    <subcellularLocation>
        <location evidence="1">Endoplasmic reticulum</location>
    </subcellularLocation>
    <subcellularLocation>
        <location evidence="2">Golgi apparatus</location>
    </subcellularLocation>
    <subcellularLocation>
        <location evidence="3">Secreted</location>
    </subcellularLocation>
</comment>
<dbReference type="GO" id="GO:0046512">
    <property type="term" value="P:sphingosine biosynthetic process"/>
    <property type="evidence" value="ECO:0007669"/>
    <property type="project" value="TreeGrafter"/>
</dbReference>
<evidence type="ECO:0000256" key="6">
    <source>
        <dbReference type="ARBA" id="ARBA00022729"/>
    </source>
</evidence>
<dbReference type="GO" id="GO:0042759">
    <property type="term" value="P:long-chain fatty acid biosynthetic process"/>
    <property type="evidence" value="ECO:0007669"/>
    <property type="project" value="TreeGrafter"/>
</dbReference>
<evidence type="ECO:0000256" key="12">
    <source>
        <dbReference type="ARBA" id="ARBA00048057"/>
    </source>
</evidence>
<evidence type="ECO:0000313" key="20">
    <source>
        <dbReference type="RefSeq" id="XP_031397063.1"/>
    </source>
</evidence>
<dbReference type="GO" id="GO:0016020">
    <property type="term" value="C:membrane"/>
    <property type="evidence" value="ECO:0007669"/>
    <property type="project" value="GOC"/>
</dbReference>
<evidence type="ECO:0000256" key="7">
    <source>
        <dbReference type="ARBA" id="ARBA00022801"/>
    </source>
</evidence>
<evidence type="ECO:0000259" key="16">
    <source>
        <dbReference type="Pfam" id="PF04734"/>
    </source>
</evidence>
<dbReference type="InterPro" id="IPR038445">
    <property type="entry name" value="NCDase_C_sf"/>
</dbReference>
<feature type="binding site" evidence="14">
    <location>
        <position position="573"/>
    </location>
    <ligand>
        <name>Zn(2+)</name>
        <dbReference type="ChEBI" id="CHEBI:29105"/>
    </ligand>
</feature>
<keyword evidence="15" id="KW-0443">Lipid metabolism</keyword>
<sequence>MSWGIRSFQCSHSSSTTAVMAVALFVKDGKGRVRPVRLPSTDMALPSYAYCSWILFLVLLQNVGGCLSSSNYLIGLGSHDITGPAADVNMMGYANMEQITSGVHFRLHARTFIVAEPQGSRVVFVNLDACMASQIVTTKVLERLKARYGDLYTEQNVAISGTHTHAGPGGYLQYVLYIVTSLGFVRQSFDAIVDGIEKSIIQAHENLQPGSIFINRGEILVAGVNRSPSAYLNNPASERNKYKCNVDKEMTLIKFMDDEWGPVGAFNWFATHGTSMSRTNSLISGDNKGAAARFMEDWQRDSLKGFNGIYLHNDVIPRRVSTILSDFRENSTETMQLAASFPFSRGRPVTRLSSVARRVRNAFRQTDRPQFVSAFCQTNCGDVSPNVLGAFCIDSGKPCDFNHSTCNGKNELCYGRGPGYPDEFESTRIIGERQFNKAVELFNKASEQLKGKIGFQHAYVDFLNLEVTIPKPNGGTEVVKTCPAAVGFAFAAGTTDGPGAFDFKQGDDKGNVFWKLVRNLLKTPSQEQVDCQHPKPILLDTGEMKEPYDWAPSILPIQILRIGQLVILSVPSEFTTMAGRRLRDAVRMVLSSRGNGQFDSNIHVVIAGLTNSYSQYVATFEEYQVQRYEGASTLYGPHTLSAYIQEFKKLATALVNEDIIESGPQPPDLLDRQISLLPPVVMDSTPPGVNFGDVKTDVPFNSTFRRGDLISVTFWSACPRNDLMTEGTFALVEHLQDGKTWVPAFDDDDFCLRFIWSRPGKLSPQSHATLEWRVPSSAAPGVYRMRHFGAAKALFGTVRHFTGCSNALVVA</sequence>
<dbReference type="InterPro" id="IPR031329">
    <property type="entry name" value="NEUT/ALK_ceramidase_N"/>
</dbReference>
<keyword evidence="6" id="KW-0732">Signal</keyword>
<feature type="domain" description="Neutral/alkaline non-lysosomal ceramidase N-terminal" evidence="16">
    <location>
        <begin position="72"/>
        <end position="645"/>
    </location>
</feature>
<keyword evidence="18" id="KW-1185">Reference proteome</keyword>
<evidence type="ECO:0000256" key="2">
    <source>
        <dbReference type="ARBA" id="ARBA00004555"/>
    </source>
</evidence>
<dbReference type="GO" id="GO:0046872">
    <property type="term" value="F:metal ion binding"/>
    <property type="evidence" value="ECO:0007669"/>
    <property type="project" value="UniProtKB-KW"/>
</dbReference>
<evidence type="ECO:0000313" key="18">
    <source>
        <dbReference type="Proteomes" id="UP000515151"/>
    </source>
</evidence>
<evidence type="ECO:0000313" key="19">
    <source>
        <dbReference type="RefSeq" id="XP_031397062.1"/>
    </source>
</evidence>
<keyword evidence="11" id="KW-0325">Glycoprotein</keyword>
<proteinExistence type="inferred from homology"/>
<keyword evidence="5" id="KW-0964">Secreted</keyword>
<dbReference type="Pfam" id="PF04734">
    <property type="entry name" value="Ceramidase_alk"/>
    <property type="match status" value="1"/>
</dbReference>
<protein>
    <recommendedName>
        <fullName evidence="15">Neutral ceramidase</fullName>
        <ecNumber evidence="15">3.5.1.23</ecNumber>
    </recommendedName>
</protein>
<dbReference type="FunFam" id="2.60.40.2300:FF:000002">
    <property type="entry name" value="Neutral/alkaline non-lysosomal ceramidase"/>
    <property type="match status" value="1"/>
</dbReference>
<reference evidence="18" key="1">
    <citation type="journal article" date="2020" name="Plant Biotechnol. J.">
        <title>The pomegranate (Punica granatum L.) draft genome dissects genetic divergence between soft- and hard-seeded cultivars.</title>
        <authorList>
            <person name="Luo X."/>
            <person name="Li H."/>
            <person name="Wu Z."/>
            <person name="Yao W."/>
            <person name="Zhao P."/>
            <person name="Cao D."/>
            <person name="Yu H."/>
            <person name="Li K."/>
            <person name="Poudel K."/>
            <person name="Zhao D."/>
            <person name="Zhang F."/>
            <person name="Xia X."/>
            <person name="Chen L."/>
            <person name="Wang Q."/>
            <person name="Jing D."/>
            <person name="Cao S."/>
        </authorList>
    </citation>
    <scope>NUCLEOTIDE SEQUENCE [LARGE SCALE GENOMIC DNA]</scope>
</reference>
<feature type="binding site" evidence="14">
    <location>
        <position position="616"/>
    </location>
    <ligand>
        <name>Zn(2+)</name>
        <dbReference type="ChEBI" id="CHEBI:29105"/>
    </ligand>
</feature>
<dbReference type="PANTHER" id="PTHR12670">
    <property type="entry name" value="CERAMIDASE"/>
    <property type="match status" value="1"/>
</dbReference>